<gene>
    <name evidence="2" type="ORF">MM817_00425</name>
</gene>
<keyword evidence="1" id="KW-1133">Transmembrane helix</keyword>
<dbReference type="Gene3D" id="2.60.40.420">
    <property type="entry name" value="Cupredoxins - blue copper proteins"/>
    <property type="match status" value="1"/>
</dbReference>
<dbReference type="AlphaFoldDB" id="A0A9X2AAZ7"/>
<evidence type="ECO:0000256" key="1">
    <source>
        <dbReference type="SAM" id="Phobius"/>
    </source>
</evidence>
<accession>A0A9X2AAZ7</accession>
<dbReference type="EMBL" id="JALBUF010000001">
    <property type="protein sequence ID" value="MCI0182169.1"/>
    <property type="molecule type" value="Genomic_DNA"/>
</dbReference>
<organism evidence="2 3">
    <name type="scientific">Sulfoacidibacillus ferrooxidans</name>
    <dbReference type="NCBI Taxonomy" id="2005001"/>
    <lineage>
        <taxon>Bacteria</taxon>
        <taxon>Bacillati</taxon>
        <taxon>Bacillota</taxon>
        <taxon>Bacilli</taxon>
        <taxon>Bacillales</taxon>
        <taxon>Alicyclobacillaceae</taxon>
        <taxon>Sulfoacidibacillus</taxon>
    </lineage>
</organism>
<keyword evidence="1" id="KW-0812">Transmembrane</keyword>
<dbReference type="RefSeq" id="WP_241711784.1">
    <property type="nucleotide sequence ID" value="NZ_JALBUF010000001.1"/>
</dbReference>
<comment type="caution">
    <text evidence="2">The sequence shown here is derived from an EMBL/GenBank/DDBJ whole genome shotgun (WGS) entry which is preliminary data.</text>
</comment>
<keyword evidence="3" id="KW-1185">Reference proteome</keyword>
<feature type="transmembrane region" description="Helical" evidence="1">
    <location>
        <begin position="23"/>
        <end position="45"/>
    </location>
</feature>
<dbReference type="SUPFAM" id="SSF49503">
    <property type="entry name" value="Cupredoxins"/>
    <property type="match status" value="1"/>
</dbReference>
<evidence type="ECO:0000313" key="2">
    <source>
        <dbReference type="EMBL" id="MCI0182169.1"/>
    </source>
</evidence>
<evidence type="ECO:0008006" key="4">
    <source>
        <dbReference type="Google" id="ProtNLM"/>
    </source>
</evidence>
<proteinExistence type="predicted"/>
<dbReference type="Proteomes" id="UP001139263">
    <property type="component" value="Unassembled WGS sequence"/>
</dbReference>
<name>A0A9X2AAZ7_9BACL</name>
<evidence type="ECO:0000313" key="3">
    <source>
        <dbReference type="Proteomes" id="UP001139263"/>
    </source>
</evidence>
<keyword evidence="1" id="KW-0472">Membrane</keyword>
<protein>
    <recommendedName>
        <fullName evidence="4">Blue (type 1) copper domain-containing protein</fullName>
    </recommendedName>
</protein>
<sequence>MSKVIDSHNGADSVGRREWGKGVFFGTLTVVLLIGIAVLFGRYWLEGIYQRTFEKTPMQGTVHVFQFDYYYEPRHLTWRVGDHVTLAIRNMSSTHWHEMVIGQGFDTVPTTFGPIPTQFKRDFWDGVPVTISDATHIDNLVLNHAKATFVGPKPNMATGGDFSPTIQPGGSINLTFTVPNKPGNWDYGCFVQQYMHYMAGMNGTITILPAK</sequence>
<dbReference type="InterPro" id="IPR008972">
    <property type="entry name" value="Cupredoxin"/>
</dbReference>
<reference evidence="2" key="1">
    <citation type="submission" date="2022-03" db="EMBL/GenBank/DDBJ databases">
        <title>Draft Genome Sequence of Firmicute Strain S0AB, a Heterotrophic Iron/Sulfur-Oxidizing Extreme Acidophile.</title>
        <authorList>
            <person name="Vergara E."/>
            <person name="Pakostova E."/>
            <person name="Johnson D.B."/>
            <person name="Holmes D.S."/>
        </authorList>
    </citation>
    <scope>NUCLEOTIDE SEQUENCE</scope>
    <source>
        <strain evidence="2">S0AB</strain>
    </source>
</reference>